<organism evidence="2 3">
    <name type="scientific">Thermoclostridium caenicola</name>
    <dbReference type="NCBI Taxonomy" id="659425"/>
    <lineage>
        <taxon>Bacteria</taxon>
        <taxon>Bacillati</taxon>
        <taxon>Bacillota</taxon>
        <taxon>Clostridia</taxon>
        <taxon>Eubacteriales</taxon>
        <taxon>Oscillospiraceae</taxon>
        <taxon>Thermoclostridium</taxon>
    </lineage>
</organism>
<sequence>MKAYNEYMNKISVSDTLHQKLVSCATDARPVRCPFTVKRYAIAFACLAVILLSVVTMPQLLQHNVTPTPWNNPSVSQPSEDAASPDTSSKYTLYFNKADFRAAADIAIPGHFWQELTDKELKAVFPGLTETHSITATANFQSDERGASLFNIDAHAVSATGLKTYIQLAPGEVVLDYKFDVEARSSDVLGTAVTAGYFETKPNSKGLRNVIYFAYFKLSGIAYYVELGGAEAEKEALKDEISELIGLLIEGGAADLSVLHPVVPELREDRLNLDEAHADADFGAYLPATLPEGFVFQDALRFINQERNELNVRWEKGMGYIDWRVSYLDGNDKARITSVADRKNYDLSLYPIPRADSVPDDLREIVDNPIFLIDELTLDAVRARTYEVSDSGDQPDIRMRFGVLYGNVLVELSVKGATPETMFDILQQIKK</sequence>
<dbReference type="OrthoDB" id="2633851at2"/>
<protein>
    <recommendedName>
        <fullName evidence="4">DUF4367 domain-containing protein</fullName>
    </recommendedName>
</protein>
<reference evidence="2 3" key="1">
    <citation type="submission" date="2016-11" db="EMBL/GenBank/DDBJ databases">
        <authorList>
            <person name="Varghese N."/>
            <person name="Submissions S."/>
        </authorList>
    </citation>
    <scope>NUCLEOTIDE SEQUENCE [LARGE SCALE GENOMIC DNA]</scope>
    <source>
        <strain evidence="2 3">DSM 19027</strain>
    </source>
</reference>
<keyword evidence="1" id="KW-1133">Transmembrane helix</keyword>
<evidence type="ECO:0000256" key="1">
    <source>
        <dbReference type="SAM" id="Phobius"/>
    </source>
</evidence>
<dbReference type="Proteomes" id="UP000324781">
    <property type="component" value="Unassembled WGS sequence"/>
</dbReference>
<evidence type="ECO:0000313" key="2">
    <source>
        <dbReference type="EMBL" id="SHI87070.1"/>
    </source>
</evidence>
<dbReference type="AlphaFoldDB" id="A0A1M6EP71"/>
<accession>A0A1M6EP71</accession>
<keyword evidence="1" id="KW-0472">Membrane</keyword>
<evidence type="ECO:0008006" key="4">
    <source>
        <dbReference type="Google" id="ProtNLM"/>
    </source>
</evidence>
<name>A0A1M6EP71_9FIRM</name>
<evidence type="ECO:0000313" key="3">
    <source>
        <dbReference type="Proteomes" id="UP000324781"/>
    </source>
</evidence>
<proteinExistence type="predicted"/>
<keyword evidence="3" id="KW-1185">Reference proteome</keyword>
<keyword evidence="1" id="KW-0812">Transmembrane</keyword>
<dbReference type="RefSeq" id="WP_149678317.1">
    <property type="nucleotide sequence ID" value="NZ_FQZP01000013.1"/>
</dbReference>
<dbReference type="EMBL" id="FQZP01000013">
    <property type="protein sequence ID" value="SHI87070.1"/>
    <property type="molecule type" value="Genomic_DNA"/>
</dbReference>
<gene>
    <name evidence="2" type="ORF">SAMN05444373_101321</name>
</gene>
<feature type="transmembrane region" description="Helical" evidence="1">
    <location>
        <begin position="40"/>
        <end position="61"/>
    </location>
</feature>